<evidence type="ECO:0000256" key="1">
    <source>
        <dbReference type="SAM" id="MobiDB-lite"/>
    </source>
</evidence>
<evidence type="ECO:0000313" key="3">
    <source>
        <dbReference type="Proteomes" id="UP000541426"/>
    </source>
</evidence>
<feature type="region of interest" description="Disordered" evidence="1">
    <location>
        <begin position="33"/>
        <end position="119"/>
    </location>
</feature>
<comment type="caution">
    <text evidence="2">The sequence shown here is derived from an EMBL/GenBank/DDBJ whole genome shotgun (WGS) entry which is preliminary data.</text>
</comment>
<protein>
    <submittedName>
        <fullName evidence="2">Uncharacterized protein</fullName>
    </submittedName>
</protein>
<name>A0A7W6GQ61_9RHOB</name>
<feature type="compositionally biased region" description="Pro residues" evidence="1">
    <location>
        <begin position="94"/>
        <end position="108"/>
    </location>
</feature>
<proteinExistence type="predicted"/>
<evidence type="ECO:0000313" key="2">
    <source>
        <dbReference type="EMBL" id="MBB3984031.1"/>
    </source>
</evidence>
<dbReference type="RefSeq" id="WP_183962657.1">
    <property type="nucleotide sequence ID" value="NZ_BAABBZ010000012.1"/>
</dbReference>
<sequence length="119" mass="12806">MKRRPANLIQGTPGPGLTAEALDIIHSLVEEYSVDPSPPRSSAPSARPGAVKTADTPRWNRPAAAELRATSVPPRQMYAPDDPLREPAQRSVVPPAPDPSVLSNPPPARGLLRRLLRRA</sequence>
<keyword evidence="3" id="KW-1185">Reference proteome</keyword>
<dbReference type="EMBL" id="JACIEJ010000001">
    <property type="protein sequence ID" value="MBB3984031.1"/>
    <property type="molecule type" value="Genomic_DNA"/>
</dbReference>
<organism evidence="2 3">
    <name type="scientific">Sagittula marina</name>
    <dbReference type="NCBI Taxonomy" id="943940"/>
    <lineage>
        <taxon>Bacteria</taxon>
        <taxon>Pseudomonadati</taxon>
        <taxon>Pseudomonadota</taxon>
        <taxon>Alphaproteobacteria</taxon>
        <taxon>Rhodobacterales</taxon>
        <taxon>Roseobacteraceae</taxon>
        <taxon>Sagittula</taxon>
    </lineage>
</organism>
<accession>A0A7W6GQ61</accession>
<reference evidence="2 3" key="1">
    <citation type="submission" date="2020-08" db="EMBL/GenBank/DDBJ databases">
        <title>Genomic Encyclopedia of Type Strains, Phase IV (KMG-IV): sequencing the most valuable type-strain genomes for metagenomic binning, comparative biology and taxonomic classification.</title>
        <authorList>
            <person name="Goeker M."/>
        </authorList>
    </citation>
    <scope>NUCLEOTIDE SEQUENCE [LARGE SCALE GENOMIC DNA]</scope>
    <source>
        <strain evidence="2 3">DSM 102235</strain>
    </source>
</reference>
<dbReference type="Proteomes" id="UP000541426">
    <property type="component" value="Unassembled WGS sequence"/>
</dbReference>
<gene>
    <name evidence="2" type="ORF">GGQ68_000342</name>
</gene>
<dbReference type="AlphaFoldDB" id="A0A7W6GQ61"/>